<sequence length="258" mass="29239">MDDQITSSASSSIMRKKISNSDEICTFPNTINGDDCNNDDVQQEASDDQQMSFEFKFDPQMSNDSSPGSPYKDSPADHLFRNGILLPHSFPVHQPMCARRSGSYRRSASGTSSAGSKDSLMSSRSNSTNSRSSISSCSSSARTSLSDSSSSDRKLFRQNIHIMRHYQQKRPVNHHQRPVLDQVYGSSRRWQFMITPMPAKSSQDMISSRPKKPKHGPQEQSKKKIKPWLILRFLRYVLWVCRECHALEPSVRSEVSQQ</sequence>
<dbReference type="Proteomes" id="UP000594263">
    <property type="component" value="Unplaced"/>
</dbReference>
<proteinExistence type="predicted"/>
<organism evidence="2 3">
    <name type="scientific">Kalanchoe fedtschenkoi</name>
    <name type="common">Lavender scallops</name>
    <name type="synonym">South American air plant</name>
    <dbReference type="NCBI Taxonomy" id="63787"/>
    <lineage>
        <taxon>Eukaryota</taxon>
        <taxon>Viridiplantae</taxon>
        <taxon>Streptophyta</taxon>
        <taxon>Embryophyta</taxon>
        <taxon>Tracheophyta</taxon>
        <taxon>Spermatophyta</taxon>
        <taxon>Magnoliopsida</taxon>
        <taxon>eudicotyledons</taxon>
        <taxon>Gunneridae</taxon>
        <taxon>Pentapetalae</taxon>
        <taxon>Saxifragales</taxon>
        <taxon>Crassulaceae</taxon>
        <taxon>Kalanchoe</taxon>
    </lineage>
</organism>
<feature type="region of interest" description="Disordered" evidence="1">
    <location>
        <begin position="199"/>
        <end position="222"/>
    </location>
</feature>
<feature type="region of interest" description="Disordered" evidence="1">
    <location>
        <begin position="99"/>
        <end position="153"/>
    </location>
</feature>
<dbReference type="AlphaFoldDB" id="A0A7N0SXV0"/>
<dbReference type="Gramene" id="Kaladp0011s1333.1.v1.1">
    <property type="protein sequence ID" value="Kaladp0011s1333.1.v1.1.CDS.1"/>
    <property type="gene ID" value="Kaladp0011s1333.v1.1"/>
</dbReference>
<dbReference type="EnsemblPlants" id="Kaladp0011s1333.1.v1.1">
    <property type="protein sequence ID" value="Kaladp0011s1333.1.v1.1.CDS.1"/>
    <property type="gene ID" value="Kaladp0011s1333.v1.1"/>
</dbReference>
<dbReference type="PANTHER" id="PTHR33312:SF35">
    <property type="entry name" value="TPRXL"/>
    <property type="match status" value="1"/>
</dbReference>
<feature type="compositionally biased region" description="Acidic residues" evidence="1">
    <location>
        <begin position="36"/>
        <end position="47"/>
    </location>
</feature>
<dbReference type="GO" id="GO:0005886">
    <property type="term" value="C:plasma membrane"/>
    <property type="evidence" value="ECO:0007669"/>
    <property type="project" value="InterPro"/>
</dbReference>
<dbReference type="InterPro" id="IPR039620">
    <property type="entry name" value="BKI1/MAKR1/3/4"/>
</dbReference>
<feature type="compositionally biased region" description="Low complexity" evidence="1">
    <location>
        <begin position="99"/>
        <end position="149"/>
    </location>
</feature>
<keyword evidence="3" id="KW-1185">Reference proteome</keyword>
<dbReference type="PANTHER" id="PTHR33312">
    <property type="entry name" value="MEMBRANE-ASSOCIATED KINASE REGULATOR 4-RELATED"/>
    <property type="match status" value="1"/>
</dbReference>
<dbReference type="GO" id="GO:0019210">
    <property type="term" value="F:kinase inhibitor activity"/>
    <property type="evidence" value="ECO:0007669"/>
    <property type="project" value="InterPro"/>
</dbReference>
<name>A0A7N0SXV0_KALFE</name>
<evidence type="ECO:0000256" key="1">
    <source>
        <dbReference type="SAM" id="MobiDB-lite"/>
    </source>
</evidence>
<protein>
    <submittedName>
        <fullName evidence="2">Uncharacterized protein</fullName>
    </submittedName>
</protein>
<accession>A0A7N0SXV0</accession>
<evidence type="ECO:0000313" key="3">
    <source>
        <dbReference type="Proteomes" id="UP000594263"/>
    </source>
</evidence>
<feature type="region of interest" description="Disordered" evidence="1">
    <location>
        <begin position="27"/>
        <end position="78"/>
    </location>
</feature>
<reference evidence="2" key="1">
    <citation type="submission" date="2021-01" db="UniProtKB">
        <authorList>
            <consortium name="EnsemblPlants"/>
        </authorList>
    </citation>
    <scope>IDENTIFICATION</scope>
</reference>
<dbReference type="OMA" id="KRKVRFW"/>
<evidence type="ECO:0000313" key="2">
    <source>
        <dbReference type="EnsemblPlants" id="Kaladp0011s1333.1.v1.1.CDS.1"/>
    </source>
</evidence>